<sequence>SLTGRMIIAQVQKLARRLNTPSSLQPRFGNSWLRKLQDRYGIRWRRTYGESGVVDLRKVVD</sequence>
<dbReference type="InParanoid" id="G4Z0H8"/>
<gene>
    <name evidence="3" type="ORF">PHYSODRAFT_457033</name>
</gene>
<evidence type="ECO:0000259" key="2">
    <source>
        <dbReference type="PROSITE" id="PS51253"/>
    </source>
</evidence>
<dbReference type="GO" id="GO:0003677">
    <property type="term" value="F:DNA binding"/>
    <property type="evidence" value="ECO:0007669"/>
    <property type="project" value="UniProtKB-KW"/>
</dbReference>
<dbReference type="InterPro" id="IPR006600">
    <property type="entry name" value="HTH_CenpB_DNA-bd_dom"/>
</dbReference>
<dbReference type="Proteomes" id="UP000002640">
    <property type="component" value="Unassembled WGS sequence"/>
</dbReference>
<feature type="domain" description="HTH CENPB-type" evidence="2">
    <location>
        <begin position="1"/>
        <end position="46"/>
    </location>
</feature>
<dbReference type="AlphaFoldDB" id="G4Z0H8"/>
<evidence type="ECO:0000313" key="3">
    <source>
        <dbReference type="EMBL" id="EGZ25264.1"/>
    </source>
</evidence>
<dbReference type="EMBL" id="JH159152">
    <property type="protein sequence ID" value="EGZ25264.1"/>
    <property type="molecule type" value="Genomic_DNA"/>
</dbReference>
<evidence type="ECO:0000256" key="1">
    <source>
        <dbReference type="ARBA" id="ARBA00023125"/>
    </source>
</evidence>
<dbReference type="GeneID" id="20653107"/>
<proteinExistence type="predicted"/>
<dbReference type="KEGG" id="psoj:PHYSODRAFT_457033"/>
<reference evidence="3 4" key="1">
    <citation type="journal article" date="2006" name="Science">
        <title>Phytophthora genome sequences uncover evolutionary origins and mechanisms of pathogenesis.</title>
        <authorList>
            <person name="Tyler B.M."/>
            <person name="Tripathy S."/>
            <person name="Zhang X."/>
            <person name="Dehal P."/>
            <person name="Jiang R.H."/>
            <person name="Aerts A."/>
            <person name="Arredondo F.D."/>
            <person name="Baxter L."/>
            <person name="Bensasson D."/>
            <person name="Beynon J.L."/>
            <person name="Chapman J."/>
            <person name="Damasceno C.M."/>
            <person name="Dorrance A.E."/>
            <person name="Dou D."/>
            <person name="Dickerman A.W."/>
            <person name="Dubchak I.L."/>
            <person name="Garbelotto M."/>
            <person name="Gijzen M."/>
            <person name="Gordon S.G."/>
            <person name="Govers F."/>
            <person name="Grunwald N.J."/>
            <person name="Huang W."/>
            <person name="Ivors K.L."/>
            <person name="Jones R.W."/>
            <person name="Kamoun S."/>
            <person name="Krampis K."/>
            <person name="Lamour K.H."/>
            <person name="Lee M.K."/>
            <person name="McDonald W.H."/>
            <person name="Medina M."/>
            <person name="Meijer H.J."/>
            <person name="Nordberg E.K."/>
            <person name="Maclean D.J."/>
            <person name="Ospina-Giraldo M.D."/>
            <person name="Morris P.F."/>
            <person name="Phuntumart V."/>
            <person name="Putnam N.H."/>
            <person name="Rash S."/>
            <person name="Rose J.K."/>
            <person name="Sakihama Y."/>
            <person name="Salamov A.A."/>
            <person name="Savidor A."/>
            <person name="Scheuring C.F."/>
            <person name="Smith B.M."/>
            <person name="Sobral B.W."/>
            <person name="Terry A."/>
            <person name="Torto-Alalibo T.A."/>
            <person name="Win J."/>
            <person name="Xu Z."/>
            <person name="Zhang H."/>
            <person name="Grigoriev I.V."/>
            <person name="Rokhsar D.S."/>
            <person name="Boore J.L."/>
        </authorList>
    </citation>
    <scope>NUCLEOTIDE SEQUENCE [LARGE SCALE GENOMIC DNA]</scope>
    <source>
        <strain evidence="3 4">P6497</strain>
    </source>
</reference>
<dbReference type="PROSITE" id="PS51253">
    <property type="entry name" value="HTH_CENPB"/>
    <property type="match status" value="1"/>
</dbReference>
<keyword evidence="1" id="KW-0238">DNA-binding</keyword>
<name>G4Z0H8_PHYSP</name>
<feature type="non-terminal residue" evidence="3">
    <location>
        <position position="61"/>
    </location>
</feature>
<organism evidence="3 4">
    <name type="scientific">Phytophthora sojae (strain P6497)</name>
    <name type="common">Soybean stem and root rot agent</name>
    <name type="synonym">Phytophthora megasperma f. sp. glycines</name>
    <dbReference type="NCBI Taxonomy" id="1094619"/>
    <lineage>
        <taxon>Eukaryota</taxon>
        <taxon>Sar</taxon>
        <taxon>Stramenopiles</taxon>
        <taxon>Oomycota</taxon>
        <taxon>Peronosporomycetes</taxon>
        <taxon>Peronosporales</taxon>
        <taxon>Peronosporaceae</taxon>
        <taxon>Phytophthora</taxon>
    </lineage>
</organism>
<dbReference type="RefSeq" id="XP_009520552.1">
    <property type="nucleotide sequence ID" value="XM_009522257.1"/>
</dbReference>
<accession>G4Z0H8</accession>
<evidence type="ECO:0000313" key="4">
    <source>
        <dbReference type="Proteomes" id="UP000002640"/>
    </source>
</evidence>
<keyword evidence="4" id="KW-1185">Reference proteome</keyword>
<protein>
    <recommendedName>
        <fullName evidence="2">HTH CENPB-type domain-containing protein</fullName>
    </recommendedName>
</protein>
<feature type="non-terminal residue" evidence="3">
    <location>
        <position position="1"/>
    </location>
</feature>